<accession>E1Y850</accession>
<evidence type="ECO:0000259" key="1">
    <source>
        <dbReference type="Pfam" id="PF02169"/>
    </source>
</evidence>
<dbReference type="Gene3D" id="3.10.129.140">
    <property type="entry name" value="Helicobacter TNF-alpha-Inducing protein"/>
    <property type="match status" value="1"/>
</dbReference>
<feature type="domain" description="Lipoprotein LPP20-like" evidence="1">
    <location>
        <begin position="28"/>
        <end position="144"/>
    </location>
</feature>
<dbReference type="EMBL" id="FR695864">
    <property type="protein sequence ID" value="CBX26744.1"/>
    <property type="molecule type" value="Genomic_DNA"/>
</dbReference>
<proteinExistence type="predicted"/>
<evidence type="ECO:0000313" key="2">
    <source>
        <dbReference type="EMBL" id="CBX26744.1"/>
    </source>
</evidence>
<dbReference type="AlphaFoldDB" id="E1Y850"/>
<name>E1Y850_9BACT</name>
<sequence>MGIGLFACAEKVPPKPELVMEREFDGAPDWVTKGCNSHKEDKKSPSKICGVGSCGSTRNPSLARESAIGRARTEIARKLQTKITSMLKDYQSTTTGGENFGNQAADEQHIVHVSKQITDMSLSGTEMVDSWVSKNGNFYALVVYDVDKFKDSVNQIGNLNESIRKAVIERADKAFEDLDAQTANECQ</sequence>
<protein>
    <recommendedName>
        <fullName evidence="1">Lipoprotein LPP20-like domain-containing protein</fullName>
    </recommendedName>
</protein>
<dbReference type="InterPro" id="IPR024952">
    <property type="entry name" value="LPP20-like_dom"/>
</dbReference>
<organism evidence="2">
    <name type="scientific">uncultured Desulfobacterium sp</name>
    <dbReference type="NCBI Taxonomy" id="201089"/>
    <lineage>
        <taxon>Bacteria</taxon>
        <taxon>Pseudomonadati</taxon>
        <taxon>Thermodesulfobacteriota</taxon>
        <taxon>Desulfobacteria</taxon>
        <taxon>Desulfobacterales</taxon>
        <taxon>Desulfobacteriaceae</taxon>
        <taxon>Desulfobacterium</taxon>
        <taxon>environmental samples</taxon>
    </lineage>
</organism>
<gene>
    <name evidence="2" type="ORF">N47_A07730</name>
</gene>
<reference evidence="2" key="1">
    <citation type="journal article" date="2011" name="Environ. Microbiol.">
        <title>Genomic insights into the metabolic potential of the polycyclic aromatic hydrocarbon degrading sulfate-reducing Deltaproteobacterium N47.</title>
        <authorList>
            <person name="Bergmann F."/>
            <person name="Selesi D."/>
            <person name="Weinmaier T."/>
            <person name="Tischler P."/>
            <person name="Rattei T."/>
            <person name="Meckenstock R.U."/>
        </authorList>
    </citation>
    <scope>NUCLEOTIDE SEQUENCE</scope>
</reference>
<dbReference type="Pfam" id="PF02169">
    <property type="entry name" value="LPP20"/>
    <property type="match status" value="1"/>
</dbReference>